<dbReference type="EMBL" id="FNYK01000002">
    <property type="protein sequence ID" value="SEI39493.1"/>
    <property type="molecule type" value="Genomic_DNA"/>
</dbReference>
<feature type="binding site" evidence="7">
    <location>
        <position position="126"/>
    </location>
    <ligand>
        <name>Zn(2+)</name>
        <dbReference type="ChEBI" id="CHEBI:29105"/>
    </ligand>
</feature>
<evidence type="ECO:0000313" key="8">
    <source>
        <dbReference type="EMBL" id="SEI39493.1"/>
    </source>
</evidence>
<keyword evidence="7" id="KW-0479">Metal-binding</keyword>
<feature type="binding site" evidence="7">
    <location>
        <position position="87"/>
    </location>
    <ligand>
        <name>Zn(2+)</name>
        <dbReference type="ChEBI" id="CHEBI:29105"/>
    </ligand>
</feature>
<keyword evidence="6" id="KW-0804">Transcription</keyword>
<dbReference type="Gene3D" id="1.10.10.10">
    <property type="entry name" value="Winged helix-like DNA-binding domain superfamily/Winged helix DNA-binding domain"/>
    <property type="match status" value="1"/>
</dbReference>
<feature type="binding site" evidence="7">
    <location>
        <position position="129"/>
    </location>
    <ligand>
        <name>Zn(2+)</name>
        <dbReference type="ChEBI" id="CHEBI:29105"/>
    </ligand>
</feature>
<evidence type="ECO:0000256" key="3">
    <source>
        <dbReference type="ARBA" id="ARBA00022833"/>
    </source>
</evidence>
<comment type="similarity">
    <text evidence="1">Belongs to the Fur family.</text>
</comment>
<dbReference type="AlphaFoldDB" id="A0A1H6Q6T7"/>
<dbReference type="InterPro" id="IPR002481">
    <property type="entry name" value="FUR"/>
</dbReference>
<keyword evidence="9" id="KW-1185">Reference proteome</keyword>
<evidence type="ECO:0000256" key="7">
    <source>
        <dbReference type="PIRSR" id="PIRSR602481-1"/>
    </source>
</evidence>
<evidence type="ECO:0000256" key="5">
    <source>
        <dbReference type="ARBA" id="ARBA00023125"/>
    </source>
</evidence>
<gene>
    <name evidence="8" type="ORF">SAMN04487834_100256</name>
</gene>
<evidence type="ECO:0000256" key="6">
    <source>
        <dbReference type="ARBA" id="ARBA00023163"/>
    </source>
</evidence>
<organism evidence="8 9">
    <name type="scientific">Sharpea azabuensis</name>
    <dbReference type="NCBI Taxonomy" id="322505"/>
    <lineage>
        <taxon>Bacteria</taxon>
        <taxon>Bacillati</taxon>
        <taxon>Bacillota</taxon>
        <taxon>Erysipelotrichia</taxon>
        <taxon>Erysipelotrichales</taxon>
        <taxon>Coprobacillaceae</taxon>
        <taxon>Sharpea</taxon>
    </lineage>
</organism>
<dbReference type="InterPro" id="IPR036390">
    <property type="entry name" value="WH_DNA-bd_sf"/>
</dbReference>
<dbReference type="GO" id="GO:0000976">
    <property type="term" value="F:transcription cis-regulatory region binding"/>
    <property type="evidence" value="ECO:0007669"/>
    <property type="project" value="TreeGrafter"/>
</dbReference>
<keyword evidence="4" id="KW-0805">Transcription regulation</keyword>
<dbReference type="Gene3D" id="3.30.1490.190">
    <property type="match status" value="1"/>
</dbReference>
<dbReference type="GO" id="GO:0008270">
    <property type="term" value="F:zinc ion binding"/>
    <property type="evidence" value="ECO:0007669"/>
    <property type="project" value="TreeGrafter"/>
</dbReference>
<dbReference type="GO" id="GO:1900376">
    <property type="term" value="P:regulation of secondary metabolite biosynthetic process"/>
    <property type="evidence" value="ECO:0007669"/>
    <property type="project" value="TreeGrafter"/>
</dbReference>
<keyword evidence="2" id="KW-0678">Repressor</keyword>
<dbReference type="GO" id="GO:0003700">
    <property type="term" value="F:DNA-binding transcription factor activity"/>
    <property type="evidence" value="ECO:0007669"/>
    <property type="project" value="InterPro"/>
</dbReference>
<comment type="cofactor">
    <cofactor evidence="7">
        <name>Zn(2+)</name>
        <dbReference type="ChEBI" id="CHEBI:29105"/>
    </cofactor>
    <text evidence="7">Binds 1 zinc ion per subunit.</text>
</comment>
<dbReference type="CDD" id="cd07153">
    <property type="entry name" value="Fur_like"/>
    <property type="match status" value="1"/>
</dbReference>
<evidence type="ECO:0000256" key="4">
    <source>
        <dbReference type="ARBA" id="ARBA00023015"/>
    </source>
</evidence>
<protein>
    <submittedName>
        <fullName evidence="8">Fur family transcriptional regulator, peroxide stress response regulator</fullName>
    </submittedName>
</protein>
<dbReference type="Proteomes" id="UP000183028">
    <property type="component" value="Unassembled WGS sequence"/>
</dbReference>
<evidence type="ECO:0000256" key="1">
    <source>
        <dbReference type="ARBA" id="ARBA00007957"/>
    </source>
</evidence>
<dbReference type="InterPro" id="IPR036388">
    <property type="entry name" value="WH-like_DNA-bd_sf"/>
</dbReference>
<name>A0A1H6Q6T7_9FIRM</name>
<dbReference type="RefSeq" id="WP_033162046.1">
    <property type="nucleotide sequence ID" value="NZ_CACVPP010000093.1"/>
</dbReference>
<accession>A0A1H6Q6T7</accession>
<reference evidence="9" key="1">
    <citation type="submission" date="2016-10" db="EMBL/GenBank/DDBJ databases">
        <authorList>
            <person name="Varghese N."/>
        </authorList>
    </citation>
    <scope>NUCLEOTIDE SEQUENCE [LARGE SCALE GENOMIC DNA]</scope>
    <source>
        <strain evidence="9">DSM 20406</strain>
    </source>
</reference>
<dbReference type="PANTHER" id="PTHR33202:SF7">
    <property type="entry name" value="FERRIC UPTAKE REGULATION PROTEIN"/>
    <property type="match status" value="1"/>
</dbReference>
<evidence type="ECO:0000313" key="9">
    <source>
        <dbReference type="Proteomes" id="UP000183028"/>
    </source>
</evidence>
<feature type="binding site" evidence="7">
    <location>
        <position position="84"/>
    </location>
    <ligand>
        <name>Zn(2+)</name>
        <dbReference type="ChEBI" id="CHEBI:29105"/>
    </ligand>
</feature>
<dbReference type="eggNOG" id="COG0735">
    <property type="taxonomic scope" value="Bacteria"/>
</dbReference>
<evidence type="ECO:0000256" key="2">
    <source>
        <dbReference type="ARBA" id="ARBA00022491"/>
    </source>
</evidence>
<keyword evidence="3 7" id="KW-0862">Zinc</keyword>
<dbReference type="OrthoDB" id="8659436at2"/>
<sequence>MSLVRRRMTKQRTVIYDILCADHTHPTAEVIYGKTQEVLPNISLGTVYRNLNLLAEDGMIKKLDLGDDKVHFDGDITPHSHFICESCGKIIDINVDTNDLKQLENDLATKNKLIVHSAELVFRGICDECVCKS</sequence>
<dbReference type="GeneID" id="54119449"/>
<dbReference type="SUPFAM" id="SSF46785">
    <property type="entry name" value="Winged helix' DNA-binding domain"/>
    <property type="match status" value="1"/>
</dbReference>
<keyword evidence="5" id="KW-0238">DNA-binding</keyword>
<dbReference type="STRING" id="322505.SAMN04487836_1606"/>
<dbReference type="InterPro" id="IPR043135">
    <property type="entry name" value="Fur_C"/>
</dbReference>
<dbReference type="GO" id="GO:0045892">
    <property type="term" value="P:negative regulation of DNA-templated transcription"/>
    <property type="evidence" value="ECO:0007669"/>
    <property type="project" value="TreeGrafter"/>
</dbReference>
<dbReference type="PANTHER" id="PTHR33202">
    <property type="entry name" value="ZINC UPTAKE REGULATION PROTEIN"/>
    <property type="match status" value="1"/>
</dbReference>
<dbReference type="Pfam" id="PF01475">
    <property type="entry name" value="FUR"/>
    <property type="match status" value="1"/>
</dbReference>
<proteinExistence type="inferred from homology"/>